<evidence type="ECO:0000313" key="2">
    <source>
        <dbReference type="Proteomes" id="UP000177622"/>
    </source>
</evidence>
<sequence length="86" mass="9594">MGIQHRDQTQDAFLSTINPLIQEFGPLQVLDDLIHLRAADSVQYPILAYPRSVSDAAPFDYYTGQDLDDMINHTVTSLIDDGFNPG</sequence>
<name>A0A1F5L9V2_PENAI</name>
<dbReference type="OrthoDB" id="429813at2759"/>
<dbReference type="STRING" id="1835702.A0A1F5L9V2"/>
<gene>
    <name evidence="1" type="ORF">PENARI_c018G06942</name>
</gene>
<dbReference type="GeneID" id="34579326"/>
<reference evidence="1 2" key="1">
    <citation type="journal article" date="2016" name="Sci. Rep.">
        <title>Penicillium arizonense, a new, genome sequenced fungal species, reveals a high chemical diversity in secreted metabolites.</title>
        <authorList>
            <person name="Grijseels S."/>
            <person name="Nielsen J.C."/>
            <person name="Randelovic M."/>
            <person name="Nielsen J."/>
            <person name="Nielsen K.F."/>
            <person name="Workman M."/>
            <person name="Frisvad J.C."/>
        </authorList>
    </citation>
    <scope>NUCLEOTIDE SEQUENCE [LARGE SCALE GENOMIC DNA]</scope>
    <source>
        <strain evidence="1 2">CBS 141311</strain>
    </source>
</reference>
<evidence type="ECO:0000313" key="1">
    <source>
        <dbReference type="EMBL" id="OGE50018.1"/>
    </source>
</evidence>
<dbReference type="AlphaFoldDB" id="A0A1F5L9V2"/>
<dbReference type="RefSeq" id="XP_022485469.1">
    <property type="nucleotide sequence ID" value="XM_022634592.1"/>
</dbReference>
<protein>
    <submittedName>
        <fullName evidence="1">Uncharacterized protein</fullName>
    </submittedName>
</protein>
<proteinExistence type="predicted"/>
<dbReference type="EMBL" id="LXJU01000018">
    <property type="protein sequence ID" value="OGE50018.1"/>
    <property type="molecule type" value="Genomic_DNA"/>
</dbReference>
<keyword evidence="2" id="KW-1185">Reference proteome</keyword>
<dbReference type="Proteomes" id="UP000177622">
    <property type="component" value="Unassembled WGS sequence"/>
</dbReference>
<accession>A0A1F5L9V2</accession>
<organism evidence="1 2">
    <name type="scientific">Penicillium arizonense</name>
    <dbReference type="NCBI Taxonomy" id="1835702"/>
    <lineage>
        <taxon>Eukaryota</taxon>
        <taxon>Fungi</taxon>
        <taxon>Dikarya</taxon>
        <taxon>Ascomycota</taxon>
        <taxon>Pezizomycotina</taxon>
        <taxon>Eurotiomycetes</taxon>
        <taxon>Eurotiomycetidae</taxon>
        <taxon>Eurotiales</taxon>
        <taxon>Aspergillaceae</taxon>
        <taxon>Penicillium</taxon>
    </lineage>
</organism>
<comment type="caution">
    <text evidence="1">The sequence shown here is derived from an EMBL/GenBank/DDBJ whole genome shotgun (WGS) entry which is preliminary data.</text>
</comment>